<evidence type="ECO:0000313" key="7">
    <source>
        <dbReference type="EMBL" id="OGM91287.1"/>
    </source>
</evidence>
<organism evidence="7 8">
    <name type="scientific">Candidatus Wolfebacteria bacterium RIFCSPHIGHO2_01_FULL_48_22</name>
    <dbReference type="NCBI Taxonomy" id="1802555"/>
    <lineage>
        <taxon>Bacteria</taxon>
        <taxon>Candidatus Wolfeibacteriota</taxon>
    </lineage>
</organism>
<keyword evidence="3 5" id="KW-0251">Elongation factor</keyword>
<protein>
    <recommendedName>
        <fullName evidence="2 5">Elongation factor Ts</fullName>
        <shortName evidence="5">EF-Ts</shortName>
    </recommendedName>
</protein>
<dbReference type="FunFam" id="1.10.8.10:FF:000001">
    <property type="entry name" value="Elongation factor Ts"/>
    <property type="match status" value="1"/>
</dbReference>
<evidence type="ECO:0000256" key="5">
    <source>
        <dbReference type="HAMAP-Rule" id="MF_00050"/>
    </source>
</evidence>
<dbReference type="NCBIfam" id="TIGR00116">
    <property type="entry name" value="tsf"/>
    <property type="match status" value="1"/>
</dbReference>
<dbReference type="GO" id="GO:0003746">
    <property type="term" value="F:translation elongation factor activity"/>
    <property type="evidence" value="ECO:0007669"/>
    <property type="project" value="UniProtKB-UniRule"/>
</dbReference>
<comment type="caution">
    <text evidence="7">The sequence shown here is derived from an EMBL/GenBank/DDBJ whole genome shotgun (WGS) entry which is preliminary data.</text>
</comment>
<evidence type="ECO:0000256" key="4">
    <source>
        <dbReference type="ARBA" id="ARBA00022917"/>
    </source>
</evidence>
<dbReference type="InterPro" id="IPR036402">
    <property type="entry name" value="EF-Ts_dimer_sf"/>
</dbReference>
<dbReference type="InterPro" id="IPR014039">
    <property type="entry name" value="Transl_elong_EFTs/EF1B_dimer"/>
</dbReference>
<dbReference type="Gene3D" id="1.10.8.10">
    <property type="entry name" value="DNA helicase RuvA subunit, C-terminal domain"/>
    <property type="match status" value="1"/>
</dbReference>
<keyword evidence="4 5" id="KW-0648">Protein biosynthesis</keyword>
<dbReference type="SUPFAM" id="SSF46934">
    <property type="entry name" value="UBA-like"/>
    <property type="match status" value="1"/>
</dbReference>
<dbReference type="Gene3D" id="3.30.479.20">
    <property type="entry name" value="Elongation factor Ts, dimerisation domain"/>
    <property type="match status" value="1"/>
</dbReference>
<proteinExistence type="inferred from homology"/>
<dbReference type="FunFam" id="3.30.479.20:FF:000003">
    <property type="entry name" value="Elongation factor Ts, mitochondrial"/>
    <property type="match status" value="1"/>
</dbReference>
<feature type="region of interest" description="Involved in Mg(2+) ion dislocation from EF-Tu" evidence="5">
    <location>
        <begin position="77"/>
        <end position="80"/>
    </location>
</feature>
<comment type="function">
    <text evidence="5">Associates with the EF-Tu.GDP complex and induces the exchange of GDP to GTP. It remains bound to the aminoacyl-tRNA.EF-Tu.GTP complex up to the GTP hydrolysis stage on the ribosome.</text>
</comment>
<dbReference type="Pfam" id="PF00889">
    <property type="entry name" value="EF_TS"/>
    <property type="match status" value="1"/>
</dbReference>
<evidence type="ECO:0000256" key="1">
    <source>
        <dbReference type="ARBA" id="ARBA00005532"/>
    </source>
</evidence>
<dbReference type="EMBL" id="MGIP01000011">
    <property type="protein sequence ID" value="OGM91287.1"/>
    <property type="molecule type" value="Genomic_DNA"/>
</dbReference>
<feature type="domain" description="Translation elongation factor EFTs/EF1B dimerisation" evidence="6">
    <location>
        <begin position="68"/>
        <end position="145"/>
    </location>
</feature>
<name>A0A1F8DRL9_9BACT</name>
<dbReference type="PANTHER" id="PTHR11741">
    <property type="entry name" value="ELONGATION FACTOR TS"/>
    <property type="match status" value="1"/>
</dbReference>
<evidence type="ECO:0000256" key="3">
    <source>
        <dbReference type="ARBA" id="ARBA00022768"/>
    </source>
</evidence>
<evidence type="ECO:0000259" key="6">
    <source>
        <dbReference type="Pfam" id="PF00889"/>
    </source>
</evidence>
<accession>A0A1F8DRL9</accession>
<sequence>MDNTILKLREETQAGVMDCAKAMKDAGGDIEKAKQLLMERGAAKASSKAERKTGSGVLETYVHGGRIGVLLELRCETDFVAKNETFRELAHEIAMQIASMNPQTVDELLEQEFIKDPSQKIQDLVTQAIATTGENMKVERFARFEL</sequence>
<comment type="similarity">
    <text evidence="1 5">Belongs to the EF-Ts family.</text>
</comment>
<keyword evidence="5" id="KW-0963">Cytoplasm</keyword>
<dbReference type="InterPro" id="IPR009060">
    <property type="entry name" value="UBA-like_sf"/>
</dbReference>
<dbReference type="InterPro" id="IPR001816">
    <property type="entry name" value="Transl_elong_EFTs/EF1B"/>
</dbReference>
<evidence type="ECO:0000313" key="8">
    <source>
        <dbReference type="Proteomes" id="UP000177029"/>
    </source>
</evidence>
<dbReference type="AlphaFoldDB" id="A0A1F8DRL9"/>
<dbReference type="PANTHER" id="PTHR11741:SF0">
    <property type="entry name" value="ELONGATION FACTOR TS, MITOCHONDRIAL"/>
    <property type="match status" value="1"/>
</dbReference>
<dbReference type="STRING" id="1802555.A2755_02730"/>
<evidence type="ECO:0000256" key="2">
    <source>
        <dbReference type="ARBA" id="ARBA00016956"/>
    </source>
</evidence>
<dbReference type="SUPFAM" id="SSF54713">
    <property type="entry name" value="Elongation factor Ts (EF-Ts), dimerisation domain"/>
    <property type="match status" value="1"/>
</dbReference>
<dbReference type="Proteomes" id="UP000177029">
    <property type="component" value="Unassembled WGS sequence"/>
</dbReference>
<comment type="subcellular location">
    <subcellularLocation>
        <location evidence="5">Cytoplasm</location>
    </subcellularLocation>
</comment>
<gene>
    <name evidence="5" type="primary">tsf</name>
    <name evidence="7" type="ORF">A2755_02730</name>
</gene>
<reference evidence="7 8" key="1">
    <citation type="journal article" date="2016" name="Nat. Commun.">
        <title>Thousands of microbial genomes shed light on interconnected biogeochemical processes in an aquifer system.</title>
        <authorList>
            <person name="Anantharaman K."/>
            <person name="Brown C.T."/>
            <person name="Hug L.A."/>
            <person name="Sharon I."/>
            <person name="Castelle C.J."/>
            <person name="Probst A.J."/>
            <person name="Thomas B.C."/>
            <person name="Singh A."/>
            <person name="Wilkins M.J."/>
            <person name="Karaoz U."/>
            <person name="Brodie E.L."/>
            <person name="Williams K.H."/>
            <person name="Hubbard S.S."/>
            <person name="Banfield J.F."/>
        </authorList>
    </citation>
    <scope>NUCLEOTIDE SEQUENCE [LARGE SCALE GENOMIC DNA]</scope>
</reference>
<dbReference type="HAMAP" id="MF_00050">
    <property type="entry name" value="EF_Ts"/>
    <property type="match status" value="1"/>
</dbReference>
<dbReference type="GO" id="GO:0005737">
    <property type="term" value="C:cytoplasm"/>
    <property type="evidence" value="ECO:0007669"/>
    <property type="project" value="UniProtKB-SubCell"/>
</dbReference>